<sequence>MLDIVALGEPLIEFNQSETLGEGVFYRLGHGGDTSNAAIAAARQGARVGYLTALGDDAFGGMFRELWARENVDASRVIASATAPTGIYFVSHGEAGHVFTYRRADSAASLMVPDDLPADYIGRASFLHVSGISQAISASACDTVFAAIAHARAAGVRVAYDTNLRLKLWPLARARAIVDATVPLCDVLLPSLEDASALTGLDDVSAIADYYLSLGAPLVALKLGREGVLVATASERAHVPGFSVETVDATGAGDTFDGAFLSMLARKEDPLSAARYANAAAALSTCGYGAVAPIPRRESVLAFLAERTPS</sequence>
<comment type="similarity">
    <text evidence="1">Belongs to the carbohydrate kinase PfkB family.</text>
</comment>
<comment type="caution">
    <text evidence="5">The sequence shown here is derived from an EMBL/GenBank/DDBJ whole genome shotgun (WGS) entry which is preliminary data.</text>
</comment>
<dbReference type="InterPro" id="IPR002139">
    <property type="entry name" value="Ribo/fructo_kinase"/>
</dbReference>
<dbReference type="SUPFAM" id="SSF53613">
    <property type="entry name" value="Ribokinase-like"/>
    <property type="match status" value="1"/>
</dbReference>
<evidence type="ECO:0000259" key="4">
    <source>
        <dbReference type="Pfam" id="PF00294"/>
    </source>
</evidence>
<evidence type="ECO:0000256" key="1">
    <source>
        <dbReference type="ARBA" id="ARBA00010688"/>
    </source>
</evidence>
<evidence type="ECO:0000256" key="2">
    <source>
        <dbReference type="ARBA" id="ARBA00022679"/>
    </source>
</evidence>
<keyword evidence="2" id="KW-0808">Transferase</keyword>
<dbReference type="GO" id="GO:0019698">
    <property type="term" value="P:D-galacturonate catabolic process"/>
    <property type="evidence" value="ECO:0007669"/>
    <property type="project" value="TreeGrafter"/>
</dbReference>
<dbReference type="GO" id="GO:0005829">
    <property type="term" value="C:cytosol"/>
    <property type="evidence" value="ECO:0007669"/>
    <property type="project" value="TreeGrafter"/>
</dbReference>
<evidence type="ECO:0000313" key="6">
    <source>
        <dbReference type="Proteomes" id="UP000052167"/>
    </source>
</evidence>
<dbReference type="PRINTS" id="PR00990">
    <property type="entry name" value="RIBOKINASE"/>
</dbReference>
<feature type="domain" description="Carbohydrate kinase PfkB" evidence="4">
    <location>
        <begin position="3"/>
        <end position="295"/>
    </location>
</feature>
<dbReference type="InterPro" id="IPR011611">
    <property type="entry name" value="PfkB_dom"/>
</dbReference>
<dbReference type="GO" id="GO:0006974">
    <property type="term" value="P:DNA damage response"/>
    <property type="evidence" value="ECO:0007669"/>
    <property type="project" value="TreeGrafter"/>
</dbReference>
<gene>
    <name evidence="5" type="ORF">GV68_13345</name>
</gene>
<protein>
    <submittedName>
        <fullName evidence="5">2-dehydro-3-deoxygluconokinase</fullName>
    </submittedName>
</protein>
<proteinExistence type="inferred from homology"/>
<dbReference type="PANTHER" id="PTHR43085">
    <property type="entry name" value="HEXOKINASE FAMILY MEMBER"/>
    <property type="match status" value="1"/>
</dbReference>
<dbReference type="Proteomes" id="UP000052167">
    <property type="component" value="Unassembled WGS sequence"/>
</dbReference>
<evidence type="ECO:0000256" key="3">
    <source>
        <dbReference type="ARBA" id="ARBA00022777"/>
    </source>
</evidence>
<organism evidence="5 6">
    <name type="scientific">Pseudorhizobium pelagicum</name>
    <dbReference type="NCBI Taxonomy" id="1509405"/>
    <lineage>
        <taxon>Bacteria</taxon>
        <taxon>Pseudomonadati</taxon>
        <taxon>Pseudomonadota</taxon>
        <taxon>Alphaproteobacteria</taxon>
        <taxon>Hyphomicrobiales</taxon>
        <taxon>Rhizobiaceae</taxon>
        <taxon>Rhizobium/Agrobacterium group</taxon>
        <taxon>Pseudorhizobium</taxon>
    </lineage>
</organism>
<dbReference type="RefSeq" id="WP_037168064.1">
    <property type="nucleotide sequence ID" value="NZ_JOKI01000020.1"/>
</dbReference>
<dbReference type="GO" id="GO:0008673">
    <property type="term" value="F:2-dehydro-3-deoxygluconokinase activity"/>
    <property type="evidence" value="ECO:0007669"/>
    <property type="project" value="TreeGrafter"/>
</dbReference>
<name>A0A922TA37_9HYPH</name>
<dbReference type="PANTHER" id="PTHR43085:SF15">
    <property type="entry name" value="2-DEHYDRO-3-DEOXYGLUCONOKINASE"/>
    <property type="match status" value="1"/>
</dbReference>
<dbReference type="EMBL" id="JOKJ01000025">
    <property type="protein sequence ID" value="KEQ04454.1"/>
    <property type="molecule type" value="Genomic_DNA"/>
</dbReference>
<reference evidence="5 6" key="1">
    <citation type="submission" date="2014-06" db="EMBL/GenBank/DDBJ databases">
        <title>Rhizobium pelagicum/R2-400B4.</title>
        <authorList>
            <person name="Kimes N.E."/>
            <person name="Lopez-Perez M."/>
        </authorList>
    </citation>
    <scope>NUCLEOTIDE SEQUENCE [LARGE SCALE GENOMIC DNA]</scope>
    <source>
        <strain evidence="5 6">R2-400B4</strain>
    </source>
</reference>
<dbReference type="InterPro" id="IPR050306">
    <property type="entry name" value="PfkB_Carbo_kinase"/>
</dbReference>
<accession>A0A922TA37</accession>
<evidence type="ECO:0000313" key="5">
    <source>
        <dbReference type="EMBL" id="KEQ04454.1"/>
    </source>
</evidence>
<dbReference type="Pfam" id="PF00294">
    <property type="entry name" value="PfkB"/>
    <property type="match status" value="1"/>
</dbReference>
<dbReference type="InterPro" id="IPR029056">
    <property type="entry name" value="Ribokinase-like"/>
</dbReference>
<dbReference type="AlphaFoldDB" id="A0A922TA37"/>
<dbReference type="GO" id="GO:0042840">
    <property type="term" value="P:D-glucuronate catabolic process"/>
    <property type="evidence" value="ECO:0007669"/>
    <property type="project" value="TreeGrafter"/>
</dbReference>
<dbReference type="OrthoDB" id="9776822at2"/>
<keyword evidence="3" id="KW-0418">Kinase</keyword>
<keyword evidence="6" id="KW-1185">Reference proteome</keyword>
<dbReference type="CDD" id="cd01166">
    <property type="entry name" value="KdgK"/>
    <property type="match status" value="1"/>
</dbReference>
<dbReference type="Gene3D" id="3.40.1190.20">
    <property type="match status" value="1"/>
</dbReference>